<evidence type="ECO:0000256" key="1">
    <source>
        <dbReference type="SAM" id="SignalP"/>
    </source>
</evidence>
<name>A0ABW3ISF4_9RHOB</name>
<feature type="signal peptide" evidence="1">
    <location>
        <begin position="1"/>
        <end position="24"/>
    </location>
</feature>
<dbReference type="RefSeq" id="WP_386075773.1">
    <property type="nucleotide sequence ID" value="NZ_JBHTJT010000032.1"/>
</dbReference>
<sequence>MTRLKALVLSLVFAGMVAQPQAQGSGASDIEAVIRDQIAAFETGDLSAAFEHASPMIRQMFRTPDIFGQMVREGYPMVWRPEALSFGALESQGPRTLQRVVIRDAQGRVHLLEYEMIRLGDGWKINGVRFLEPPQVGA</sequence>
<comment type="caution">
    <text evidence="2">The sequence shown here is derived from an EMBL/GenBank/DDBJ whole genome shotgun (WGS) entry which is preliminary data.</text>
</comment>
<proteinExistence type="predicted"/>
<gene>
    <name evidence="2" type="ORF">ACFQ2S_15405</name>
</gene>
<accession>A0ABW3ISF4</accession>
<dbReference type="Pfam" id="PF16156">
    <property type="entry name" value="DUF4864"/>
    <property type="match status" value="1"/>
</dbReference>
<keyword evidence="3" id="KW-1185">Reference proteome</keyword>
<dbReference type="InterPro" id="IPR032347">
    <property type="entry name" value="DUF4864"/>
</dbReference>
<dbReference type="Proteomes" id="UP001597108">
    <property type="component" value="Unassembled WGS sequence"/>
</dbReference>
<evidence type="ECO:0000313" key="3">
    <source>
        <dbReference type="Proteomes" id="UP001597108"/>
    </source>
</evidence>
<reference evidence="3" key="1">
    <citation type="journal article" date="2019" name="Int. J. Syst. Evol. Microbiol.">
        <title>The Global Catalogue of Microorganisms (GCM) 10K type strain sequencing project: providing services to taxonomists for standard genome sequencing and annotation.</title>
        <authorList>
            <consortium name="The Broad Institute Genomics Platform"/>
            <consortium name="The Broad Institute Genome Sequencing Center for Infectious Disease"/>
            <person name="Wu L."/>
            <person name="Ma J."/>
        </authorList>
    </citation>
    <scope>NUCLEOTIDE SEQUENCE [LARGE SCALE GENOMIC DNA]</scope>
    <source>
        <strain evidence="3">CCUG 60524</strain>
    </source>
</reference>
<dbReference type="EMBL" id="JBHTJT010000032">
    <property type="protein sequence ID" value="MFD0981030.1"/>
    <property type="molecule type" value="Genomic_DNA"/>
</dbReference>
<protein>
    <submittedName>
        <fullName evidence="2">DUF4864 domain-containing protein</fullName>
    </submittedName>
</protein>
<keyword evidence="1" id="KW-0732">Signal</keyword>
<organism evidence="2 3">
    <name type="scientific">Tropicimonas aquimaris</name>
    <dbReference type="NCBI Taxonomy" id="914152"/>
    <lineage>
        <taxon>Bacteria</taxon>
        <taxon>Pseudomonadati</taxon>
        <taxon>Pseudomonadota</taxon>
        <taxon>Alphaproteobacteria</taxon>
        <taxon>Rhodobacterales</taxon>
        <taxon>Roseobacteraceae</taxon>
        <taxon>Tropicimonas</taxon>
    </lineage>
</organism>
<feature type="chain" id="PRO_5045968489" evidence="1">
    <location>
        <begin position="25"/>
        <end position="138"/>
    </location>
</feature>
<evidence type="ECO:0000313" key="2">
    <source>
        <dbReference type="EMBL" id="MFD0981030.1"/>
    </source>
</evidence>